<protein>
    <recommendedName>
        <fullName evidence="2">DUF1559 domain-containing protein</fullName>
    </recommendedName>
</protein>
<keyword evidence="1" id="KW-0812">Transmembrane</keyword>
<name>A0A6M5YUE9_9BACT</name>
<keyword evidence="1" id="KW-0472">Membrane</keyword>
<accession>A0A6M5YUE9</accession>
<keyword evidence="1" id="KW-1133">Transmembrane helix</keyword>
<feature type="transmembrane region" description="Helical" evidence="1">
    <location>
        <begin position="28"/>
        <end position="52"/>
    </location>
</feature>
<organism evidence="3 4">
    <name type="scientific">Frigoriglobus tundricola</name>
    <dbReference type="NCBI Taxonomy" id="2774151"/>
    <lineage>
        <taxon>Bacteria</taxon>
        <taxon>Pseudomonadati</taxon>
        <taxon>Planctomycetota</taxon>
        <taxon>Planctomycetia</taxon>
        <taxon>Gemmatales</taxon>
        <taxon>Gemmataceae</taxon>
        <taxon>Frigoriglobus</taxon>
    </lineage>
</organism>
<dbReference type="NCBIfam" id="TIGR02532">
    <property type="entry name" value="IV_pilin_GFxxxE"/>
    <property type="match status" value="1"/>
</dbReference>
<dbReference type="EMBL" id="CP053452">
    <property type="protein sequence ID" value="QJW96871.1"/>
    <property type="molecule type" value="Genomic_DNA"/>
</dbReference>
<evidence type="ECO:0000313" key="3">
    <source>
        <dbReference type="EMBL" id="QJW96871.1"/>
    </source>
</evidence>
<keyword evidence="4" id="KW-1185">Reference proteome</keyword>
<dbReference type="InterPro" id="IPR027558">
    <property type="entry name" value="Pre_pil_HX9DG_C"/>
</dbReference>
<sequence length="344" mass="37315">MDVFWLFPHYSWRGVDVTDRDRRPVRSAFTLIELLVVIAIIAVLIGLLLPAVQKVREAAARAQCSNNLKQIGLAFHNYHGVYNKLPTGASDGSPAGQSFSTCCNWNDQSAATENTAGQMDERTGFSWLYQILPYVEQQALYSLPSRATVYATPVKIYYCPSARPPTVYSGEAKSDYVGNAGNVWAQDGGGTVIHTTVPWHSAYSFPTVTLLTITDGTSNTLLIGEKWLHPQQQGKDGGDNEPFVNAGWDEDHVRATGGTYNCEYCFGSTSSTAVSINFVPRRNLDAPNPPSGTTIWNELMGSPHTGGMNALMADGSVHFVAFSVDPNVWSAVGSRAGGETLELP</sequence>
<dbReference type="SUPFAM" id="SSF54523">
    <property type="entry name" value="Pili subunits"/>
    <property type="match status" value="1"/>
</dbReference>
<dbReference type="NCBIfam" id="TIGR04294">
    <property type="entry name" value="pre_pil_HX9DG"/>
    <property type="match status" value="1"/>
</dbReference>
<dbReference type="Gene3D" id="3.30.700.10">
    <property type="entry name" value="Glycoprotein, Type 4 Pilin"/>
    <property type="match status" value="1"/>
</dbReference>
<dbReference type="Proteomes" id="UP000503447">
    <property type="component" value="Chromosome"/>
</dbReference>
<proteinExistence type="predicted"/>
<feature type="domain" description="DUF1559" evidence="2">
    <location>
        <begin position="53"/>
        <end position="326"/>
    </location>
</feature>
<dbReference type="KEGG" id="ftj:FTUN_4431"/>
<dbReference type="Pfam" id="PF07596">
    <property type="entry name" value="SBP_bac_10"/>
    <property type="match status" value="1"/>
</dbReference>
<dbReference type="InterPro" id="IPR045584">
    <property type="entry name" value="Pilin-like"/>
</dbReference>
<dbReference type="Pfam" id="PF07963">
    <property type="entry name" value="N_methyl"/>
    <property type="match status" value="1"/>
</dbReference>
<dbReference type="AlphaFoldDB" id="A0A6M5YUE9"/>
<dbReference type="PANTHER" id="PTHR30093:SF2">
    <property type="entry name" value="TYPE II SECRETION SYSTEM PROTEIN H"/>
    <property type="match status" value="1"/>
</dbReference>
<evidence type="ECO:0000313" key="4">
    <source>
        <dbReference type="Proteomes" id="UP000503447"/>
    </source>
</evidence>
<reference evidence="4" key="1">
    <citation type="submission" date="2020-05" db="EMBL/GenBank/DDBJ databases">
        <title>Frigoriglobus tundricola gen. nov., sp. nov., a psychrotolerant cellulolytic planctomycete of the family Gemmataceae with two divergent copies of 16S rRNA gene.</title>
        <authorList>
            <person name="Kulichevskaya I.S."/>
            <person name="Ivanova A.A."/>
            <person name="Naumoff D.G."/>
            <person name="Beletsky A.V."/>
            <person name="Rijpstra W.I.C."/>
            <person name="Sinninghe Damste J.S."/>
            <person name="Mardanov A.V."/>
            <person name="Ravin N.V."/>
            <person name="Dedysh S.N."/>
        </authorList>
    </citation>
    <scope>NUCLEOTIDE SEQUENCE [LARGE SCALE GENOMIC DNA]</scope>
    <source>
        <strain evidence="4">PL17</strain>
    </source>
</reference>
<dbReference type="PANTHER" id="PTHR30093">
    <property type="entry name" value="GENERAL SECRETION PATHWAY PROTEIN G"/>
    <property type="match status" value="1"/>
</dbReference>
<dbReference type="InterPro" id="IPR012902">
    <property type="entry name" value="N_methyl_site"/>
</dbReference>
<gene>
    <name evidence="3" type="ORF">FTUN_4431</name>
</gene>
<evidence type="ECO:0000256" key="1">
    <source>
        <dbReference type="SAM" id="Phobius"/>
    </source>
</evidence>
<evidence type="ECO:0000259" key="2">
    <source>
        <dbReference type="Pfam" id="PF07596"/>
    </source>
</evidence>
<dbReference type="InterPro" id="IPR011453">
    <property type="entry name" value="DUF1559"/>
</dbReference>